<dbReference type="Proteomes" id="UP000283817">
    <property type="component" value="Unassembled WGS sequence"/>
</dbReference>
<dbReference type="NCBIfam" id="TIGR01630">
    <property type="entry name" value="psiM2_ORF9"/>
    <property type="match status" value="1"/>
</dbReference>
<dbReference type="Pfam" id="PF17289">
    <property type="entry name" value="Terminase_6C"/>
    <property type="match status" value="1"/>
</dbReference>
<dbReference type="AlphaFoldDB" id="A0A444I3C8"/>
<evidence type="ECO:0000313" key="4">
    <source>
        <dbReference type="EMBL" id="RWX32028.1"/>
    </source>
</evidence>
<dbReference type="InterPro" id="IPR027417">
    <property type="entry name" value="P-loop_NTPase"/>
</dbReference>
<feature type="domain" description="Terminase large subunit gp17-like C-terminal" evidence="3">
    <location>
        <begin position="300"/>
        <end position="450"/>
    </location>
</feature>
<reference evidence="4 5" key="1">
    <citation type="submission" date="2019-01" db="EMBL/GenBank/DDBJ databases">
        <title>RHIZO-ID as a novel technology for direct rhizobia identification.</title>
        <authorList>
            <person name="De Meyer S.E."/>
        </authorList>
    </citation>
    <scope>NUCLEOTIDE SEQUENCE [LARGE SCALE GENOMIC DNA]</scope>
    <source>
        <strain evidence="4 5">WSM448</strain>
    </source>
</reference>
<name>A0A444I3C8_RHILE</name>
<organism evidence="4 5">
    <name type="scientific">Rhizobium leguminosarum</name>
    <dbReference type="NCBI Taxonomy" id="384"/>
    <lineage>
        <taxon>Bacteria</taxon>
        <taxon>Pseudomonadati</taxon>
        <taxon>Pseudomonadota</taxon>
        <taxon>Alphaproteobacteria</taxon>
        <taxon>Hyphomicrobiales</taxon>
        <taxon>Rhizobiaceae</taxon>
        <taxon>Rhizobium/Agrobacterium group</taxon>
        <taxon>Rhizobium</taxon>
    </lineage>
</organism>
<feature type="region of interest" description="Disordered" evidence="2">
    <location>
        <begin position="1"/>
        <end position="20"/>
    </location>
</feature>
<sequence length="462" mass="50431">MAGVEAGAAAQTIIRPQPGPQTTFLSSPADIAIYGGAAGGGKTWALLMEPLRHVSNPAFGAVFFRRNLTQVRNEGGLWDESEKLYPHLSASPRSAPDLSWTFPSGAGVSFAHLEHEKTIYNWQGSQIPLICFDELTHFSAKQFWYMLSRNRSMCGVRPYVRATCNPDADSWVAEFISWWIDPETGFAIQERAGVLRWFIRIGDTIIWADSPQDLAHHVNPLTGEPIPPKSVTFIPAKLSDNALLMAADPGYLANLMAQPTVERERLLGGNWKIRPAAGLLFQRGWCQVVDAVPAGVRWMRGWDLASTPKTEGSDPDATAGTKIGKLPDGSYIVGHHVSDFLSPAGVERLIKNTAVADGRETQISLPQDPGQAGKSQVTNLTKMLTGFNVRATPESGDKITRFSPFSAQAEAGNVLVLRGPWNEAWFNSLESFPEAKHDDDADSTSRAFNALLNASTYTLSNI</sequence>
<evidence type="ECO:0000256" key="1">
    <source>
        <dbReference type="ARBA" id="ARBA00022612"/>
    </source>
</evidence>
<dbReference type="Gene3D" id="3.40.50.300">
    <property type="entry name" value="P-loop containing nucleotide triphosphate hydrolases"/>
    <property type="match status" value="1"/>
</dbReference>
<protein>
    <submittedName>
        <fullName evidence="4">Terminase</fullName>
    </submittedName>
</protein>
<evidence type="ECO:0000313" key="5">
    <source>
        <dbReference type="Proteomes" id="UP000283817"/>
    </source>
</evidence>
<proteinExistence type="predicted"/>
<dbReference type="InterPro" id="IPR006517">
    <property type="entry name" value="Phage_terminase_lsu-like_C"/>
</dbReference>
<dbReference type="EMBL" id="SBHX01000027">
    <property type="protein sequence ID" value="RWX32028.1"/>
    <property type="molecule type" value="Genomic_DNA"/>
</dbReference>
<dbReference type="InterPro" id="IPR035421">
    <property type="entry name" value="Terminase_6C"/>
</dbReference>
<evidence type="ECO:0000259" key="3">
    <source>
        <dbReference type="Pfam" id="PF17289"/>
    </source>
</evidence>
<gene>
    <name evidence="4" type="ORF">EHI47_11635</name>
</gene>
<dbReference type="Pfam" id="PF03237">
    <property type="entry name" value="Terminase_6N"/>
    <property type="match status" value="1"/>
</dbReference>
<accession>A0A444I3C8</accession>
<comment type="caution">
    <text evidence="4">The sequence shown here is derived from an EMBL/GenBank/DDBJ whole genome shotgun (WGS) entry which is preliminary data.</text>
</comment>
<dbReference type="RefSeq" id="WP_128410491.1">
    <property type="nucleotide sequence ID" value="NZ_SBHX01000027.1"/>
</dbReference>
<keyword evidence="1" id="KW-1188">Viral release from host cell</keyword>
<evidence type="ECO:0000256" key="2">
    <source>
        <dbReference type="SAM" id="MobiDB-lite"/>
    </source>
</evidence>